<dbReference type="Gene3D" id="3.50.50.60">
    <property type="entry name" value="FAD/NAD(P)-binding domain"/>
    <property type="match status" value="2"/>
</dbReference>
<evidence type="ECO:0000313" key="4">
    <source>
        <dbReference type="EMBL" id="AIF48795.1"/>
    </source>
</evidence>
<evidence type="ECO:0000256" key="1">
    <source>
        <dbReference type="ARBA" id="ARBA00006046"/>
    </source>
</evidence>
<name>A0A075K3Z7_9GAMM</name>
<dbReference type="HOGENOM" id="CLU_558783_0_0_6"/>
<keyword evidence="2" id="KW-0732">Signal</keyword>
<evidence type="ECO:0000313" key="5">
    <source>
        <dbReference type="Proteomes" id="UP000027987"/>
    </source>
</evidence>
<dbReference type="Pfam" id="PF01593">
    <property type="entry name" value="Amino_oxidase"/>
    <property type="match status" value="1"/>
</dbReference>
<accession>A0A075K3Z7</accession>
<organism evidence="4 5">
    <name type="scientific">Dyella japonica A8</name>
    <dbReference type="NCBI Taxonomy" id="1217721"/>
    <lineage>
        <taxon>Bacteria</taxon>
        <taxon>Pseudomonadati</taxon>
        <taxon>Pseudomonadota</taxon>
        <taxon>Gammaproteobacteria</taxon>
        <taxon>Lysobacterales</taxon>
        <taxon>Rhodanobacteraceae</taxon>
        <taxon>Dyella</taxon>
    </lineage>
</organism>
<protein>
    <submittedName>
        <fullName evidence="4">Phytoene dehydrogenase</fullName>
    </submittedName>
</protein>
<feature type="chain" id="PRO_5001707542" evidence="2">
    <location>
        <begin position="26"/>
        <end position="487"/>
    </location>
</feature>
<feature type="domain" description="Amine oxidase" evidence="3">
    <location>
        <begin position="15"/>
        <end position="482"/>
    </location>
</feature>
<evidence type="ECO:0000259" key="3">
    <source>
        <dbReference type="Pfam" id="PF01593"/>
    </source>
</evidence>
<dbReference type="OrthoDB" id="9774675at2"/>
<evidence type="ECO:0000256" key="2">
    <source>
        <dbReference type="SAM" id="SignalP"/>
    </source>
</evidence>
<dbReference type="EMBL" id="CP008884">
    <property type="protein sequence ID" value="AIF48795.1"/>
    <property type="molecule type" value="Genomic_DNA"/>
</dbReference>
<dbReference type="STRING" id="1217721.HY57_16870"/>
<dbReference type="GO" id="GO:0016491">
    <property type="term" value="F:oxidoreductase activity"/>
    <property type="evidence" value="ECO:0007669"/>
    <property type="project" value="InterPro"/>
</dbReference>
<dbReference type="RefSeq" id="WP_019464811.1">
    <property type="nucleotide sequence ID" value="NZ_ALOY01000139.1"/>
</dbReference>
<dbReference type="PANTHER" id="PTHR43734:SF4">
    <property type="entry name" value="AMINE OXIDASE DOMAIN-CONTAINING PROTEIN"/>
    <property type="match status" value="1"/>
</dbReference>
<proteinExistence type="inferred from homology"/>
<keyword evidence="5" id="KW-1185">Reference proteome</keyword>
<dbReference type="KEGG" id="dja:HY57_16870"/>
<dbReference type="PANTHER" id="PTHR43734">
    <property type="entry name" value="PHYTOENE DESATURASE"/>
    <property type="match status" value="1"/>
</dbReference>
<comment type="similarity">
    <text evidence="1">Belongs to the carotenoid/retinoid oxidoreductase family.</text>
</comment>
<feature type="signal peptide" evidence="2">
    <location>
        <begin position="1"/>
        <end position="25"/>
    </location>
</feature>
<gene>
    <name evidence="4" type="ORF">HY57_16870</name>
</gene>
<dbReference type="PATRIC" id="fig|1217721.7.peg.3464"/>
<dbReference type="Proteomes" id="UP000027987">
    <property type="component" value="Chromosome"/>
</dbReference>
<dbReference type="SUPFAM" id="SSF51905">
    <property type="entry name" value="FAD/NAD(P)-binding domain"/>
    <property type="match status" value="1"/>
</dbReference>
<dbReference type="AlphaFoldDB" id="A0A075K3Z7"/>
<reference evidence="4 5" key="1">
    <citation type="submission" date="2014-07" db="EMBL/GenBank/DDBJ databases">
        <title>Complete Genome Sequence of Dyella japonica Strain A8 Isolated from Malaysian Tropical Soil.</title>
        <authorList>
            <person name="Hui R.K.H."/>
            <person name="Chen J.-W."/>
            <person name="Chan K.-G."/>
            <person name="Leung F.C.C."/>
        </authorList>
    </citation>
    <scope>NUCLEOTIDE SEQUENCE [LARGE SCALE GENOMIC DNA]</scope>
    <source>
        <strain evidence="4 5">A8</strain>
    </source>
</reference>
<dbReference type="InterPro" id="IPR036188">
    <property type="entry name" value="FAD/NAD-bd_sf"/>
</dbReference>
<sequence length="487" mass="52204">MSRHTAPVIVIGAGLSGLSAALAMARAGRAVTVLEAADPPGGCCSTTQVDGYTFNNGAVYVAVPSLLRRTFERLGLDFDADVPLVSIDHPHETHLDDGTVVHLGALDASWVEGARAADRTALLRNGLRRLQQDWQPLYRRLLDDVLPFEPSLPRTLGQLWRYLPMLAGRADRLIARYFPDPALQAAVASILLYTGTAPQRLPSSQLIGLLALLEEGFHLPEAGMGAITAALHRALQAQGVSVRCGCKVARIDVGADGVNGVTLADGEQLQARDVIATCAGFAVVNHLLPPQAVPRAMQRTARKAPLSHRAVAVQLGGRFEAMSSAFIVNHVPEMRRQGELHQVVRGTPRWLSWTSPSQVLSRVAPEGRAVIELYAPVSGIEHASEWTPAMTGRALEGHLAALRKHLPSMDIETVRTLDPPAFESERHLYEGALYGIAPGANPNAYFPHRSALPGLHVAGQTTYPGFGVPTAMLSGLQAAESLLSVHR</sequence>
<dbReference type="InterPro" id="IPR002937">
    <property type="entry name" value="Amino_oxidase"/>
</dbReference>